<organism evidence="1 2">
    <name type="scientific">Pelotomaculum propionicicum</name>
    <dbReference type="NCBI Taxonomy" id="258475"/>
    <lineage>
        <taxon>Bacteria</taxon>
        <taxon>Bacillati</taxon>
        <taxon>Bacillota</taxon>
        <taxon>Clostridia</taxon>
        <taxon>Eubacteriales</taxon>
        <taxon>Desulfotomaculaceae</taxon>
        <taxon>Pelotomaculum</taxon>
    </lineage>
</organism>
<accession>A0A4Y7RBA2</accession>
<reference evidence="1 2" key="1">
    <citation type="journal article" date="2018" name="Environ. Microbiol.">
        <title>Novel energy conservation strategies and behaviour of Pelotomaculum schinkii driving syntrophic propionate catabolism.</title>
        <authorList>
            <person name="Hidalgo-Ahumada C.A.P."/>
            <person name="Nobu M.K."/>
            <person name="Narihiro T."/>
            <person name="Tamaki H."/>
            <person name="Liu W.T."/>
            <person name="Kamagata Y."/>
            <person name="Stams A.J.M."/>
            <person name="Imachi H."/>
            <person name="Sousa D.Z."/>
        </authorList>
    </citation>
    <scope>NUCLEOTIDE SEQUENCE [LARGE SCALE GENOMIC DNA]</scope>
    <source>
        <strain evidence="1 2">MGP</strain>
    </source>
</reference>
<dbReference type="EMBL" id="QFFZ01000126">
    <property type="protein sequence ID" value="TEB06254.1"/>
    <property type="molecule type" value="Genomic_DNA"/>
</dbReference>
<proteinExistence type="predicted"/>
<dbReference type="Proteomes" id="UP000297597">
    <property type="component" value="Unassembled WGS sequence"/>
</dbReference>
<keyword evidence="2" id="KW-1185">Reference proteome</keyword>
<dbReference type="AlphaFoldDB" id="A0A4Y7RBA2"/>
<evidence type="ECO:0000313" key="1">
    <source>
        <dbReference type="EMBL" id="TEB06254.1"/>
    </source>
</evidence>
<sequence>MANIEVYYRYQEISADKIINRAPGGFTCSGKTKTTYNKNYSIVTHG</sequence>
<comment type="caution">
    <text evidence="1">The sequence shown here is derived from an EMBL/GenBank/DDBJ whole genome shotgun (WGS) entry which is preliminary data.</text>
</comment>
<gene>
    <name evidence="1" type="ORF">Pmgp_03809</name>
</gene>
<protein>
    <submittedName>
        <fullName evidence="1">Uncharacterized protein</fullName>
    </submittedName>
</protein>
<evidence type="ECO:0000313" key="2">
    <source>
        <dbReference type="Proteomes" id="UP000297597"/>
    </source>
</evidence>
<name>A0A4Y7RBA2_9FIRM</name>